<dbReference type="Gene3D" id="3.60.15.10">
    <property type="entry name" value="Ribonuclease Z/Hydroxyacylglutathione hydrolase-like"/>
    <property type="match status" value="1"/>
</dbReference>
<dbReference type="Proteomes" id="UP001175001">
    <property type="component" value="Unassembled WGS sequence"/>
</dbReference>
<sequence length="311" mass="33462">MPVHFAIHTIPPIPATVPSPDPSSPDTGLWSPLSCTLIYTSTTAILIDCPATVAATNDLASWIKRTLPPGCTLKHFIATHAHGDHFLGLPVLQQQHHFPALTATATPAVVRGIAQQYAPATYERLWKPAFPPGAPDGTGLPEAAPVAFAALPESGEIELQDDDSDDGHSAVVVVRVHDVPHGDTHANAFVHVPALSLVVAGDIVYNGDCHQWLGEASTQEKRDKWVEALGRIRALRPKVVVAGHTFAPATEADEGVAVGMLEGTEEYIRGFEEEVGKAGSVEELFERMRARYERWNLYLLDGGCRAAMQAK</sequence>
<accession>A0AA39WNQ3</accession>
<proteinExistence type="predicted"/>
<dbReference type="Pfam" id="PF00753">
    <property type="entry name" value="Lactamase_B"/>
    <property type="match status" value="1"/>
</dbReference>
<comment type="caution">
    <text evidence="2">The sequence shown here is derived from an EMBL/GenBank/DDBJ whole genome shotgun (WGS) entry which is preliminary data.</text>
</comment>
<protein>
    <recommendedName>
        <fullName evidence="1">Metallo-beta-lactamase domain-containing protein</fullName>
    </recommendedName>
</protein>
<gene>
    <name evidence="2" type="ORF">DIS24_g11508</name>
</gene>
<evidence type="ECO:0000259" key="1">
    <source>
        <dbReference type="SMART" id="SM00849"/>
    </source>
</evidence>
<reference evidence="2" key="1">
    <citation type="submission" date="2023-06" db="EMBL/GenBank/DDBJ databases">
        <title>Multi-omics analyses reveal the molecular pathogenesis toolkit of Lasiodiplodia hormozganensis, a cross-kingdom pathogen.</title>
        <authorList>
            <person name="Felix C."/>
            <person name="Meneses R."/>
            <person name="Goncalves M.F.M."/>
            <person name="Tilleman L."/>
            <person name="Duarte A.S."/>
            <person name="Jorrin-Novo J.V."/>
            <person name="Van De Peer Y."/>
            <person name="Deforce D."/>
            <person name="Van Nieuwerburgh F."/>
            <person name="Esteves A.C."/>
            <person name="Alves A."/>
        </authorList>
    </citation>
    <scope>NUCLEOTIDE SEQUENCE</scope>
    <source>
        <strain evidence="2">CBS 339.90</strain>
    </source>
</reference>
<dbReference type="PANTHER" id="PTHR42951:SF14">
    <property type="entry name" value="METALLO-BETA-LACTAMASE SUPERFAMILY PROTEIN"/>
    <property type="match status" value="1"/>
</dbReference>
<dbReference type="InterPro" id="IPR050855">
    <property type="entry name" value="NDM-1-like"/>
</dbReference>
<dbReference type="InterPro" id="IPR001279">
    <property type="entry name" value="Metallo-B-lactamas"/>
</dbReference>
<dbReference type="EMBL" id="JAUJDW010000171">
    <property type="protein sequence ID" value="KAK0618793.1"/>
    <property type="molecule type" value="Genomic_DNA"/>
</dbReference>
<evidence type="ECO:0000313" key="3">
    <source>
        <dbReference type="Proteomes" id="UP001175001"/>
    </source>
</evidence>
<name>A0AA39WNQ3_9PEZI</name>
<dbReference type="SUPFAM" id="SSF56281">
    <property type="entry name" value="Metallo-hydrolase/oxidoreductase"/>
    <property type="match status" value="1"/>
</dbReference>
<dbReference type="PANTHER" id="PTHR42951">
    <property type="entry name" value="METALLO-BETA-LACTAMASE DOMAIN-CONTAINING"/>
    <property type="match status" value="1"/>
</dbReference>
<dbReference type="AlphaFoldDB" id="A0AA39WNQ3"/>
<feature type="domain" description="Metallo-beta-lactamase" evidence="1">
    <location>
        <begin position="32"/>
        <end position="244"/>
    </location>
</feature>
<dbReference type="SMART" id="SM00849">
    <property type="entry name" value="Lactamase_B"/>
    <property type="match status" value="1"/>
</dbReference>
<organism evidence="2 3">
    <name type="scientific">Lasiodiplodia hormozganensis</name>
    <dbReference type="NCBI Taxonomy" id="869390"/>
    <lineage>
        <taxon>Eukaryota</taxon>
        <taxon>Fungi</taxon>
        <taxon>Dikarya</taxon>
        <taxon>Ascomycota</taxon>
        <taxon>Pezizomycotina</taxon>
        <taxon>Dothideomycetes</taxon>
        <taxon>Dothideomycetes incertae sedis</taxon>
        <taxon>Botryosphaeriales</taxon>
        <taxon>Botryosphaeriaceae</taxon>
        <taxon>Lasiodiplodia</taxon>
    </lineage>
</organism>
<dbReference type="InterPro" id="IPR036866">
    <property type="entry name" value="RibonucZ/Hydroxyglut_hydro"/>
</dbReference>
<evidence type="ECO:0000313" key="2">
    <source>
        <dbReference type="EMBL" id="KAK0618793.1"/>
    </source>
</evidence>
<keyword evidence="3" id="KW-1185">Reference proteome</keyword>